<comment type="caution">
    <text evidence="1">The sequence shown here is derived from an EMBL/GenBank/DDBJ whole genome shotgun (WGS) entry which is preliminary data.</text>
</comment>
<dbReference type="EMBL" id="PQFF01000515">
    <property type="protein sequence ID" value="RHZ46438.1"/>
    <property type="molecule type" value="Genomic_DNA"/>
</dbReference>
<dbReference type="STRING" id="1348612.A0A397GA05"/>
<organism evidence="1 2">
    <name type="scientific">Diversispora epigaea</name>
    <dbReference type="NCBI Taxonomy" id="1348612"/>
    <lineage>
        <taxon>Eukaryota</taxon>
        <taxon>Fungi</taxon>
        <taxon>Fungi incertae sedis</taxon>
        <taxon>Mucoromycota</taxon>
        <taxon>Glomeromycotina</taxon>
        <taxon>Glomeromycetes</taxon>
        <taxon>Diversisporales</taxon>
        <taxon>Diversisporaceae</taxon>
        <taxon>Diversispora</taxon>
    </lineage>
</organism>
<reference evidence="1 2" key="1">
    <citation type="submission" date="2018-08" db="EMBL/GenBank/DDBJ databases">
        <title>Genome and evolution of the arbuscular mycorrhizal fungus Diversispora epigaea (formerly Glomus versiforme) and its bacterial endosymbionts.</title>
        <authorList>
            <person name="Sun X."/>
            <person name="Fei Z."/>
            <person name="Harrison M."/>
        </authorList>
    </citation>
    <scope>NUCLEOTIDE SEQUENCE [LARGE SCALE GENOMIC DNA]</scope>
    <source>
        <strain evidence="1 2">IT104</strain>
    </source>
</reference>
<name>A0A397GA05_9GLOM</name>
<accession>A0A397GA05</accession>
<gene>
    <name evidence="1" type="ORF">Glove_621g58</name>
</gene>
<proteinExistence type="predicted"/>
<evidence type="ECO:0000313" key="1">
    <source>
        <dbReference type="EMBL" id="RHZ46438.1"/>
    </source>
</evidence>
<dbReference type="AlphaFoldDB" id="A0A397GA05"/>
<dbReference type="Proteomes" id="UP000266861">
    <property type="component" value="Unassembled WGS sequence"/>
</dbReference>
<sequence length="207" mass="24122">MRDFQFKKMLLWEHVFEKIPYGKWDIIKIKEHVLAGNREEITWGKAPPDPDNPTIRASLQDIFINLNHLVDEYCTPDKEITIPLLPDKELDLDGFRAVFISDEEGIVEHKKKEYAKTWECFLAHTDLDNATAKYWKGYYLWEGIEVEKDQTADEEIADAQLRYAFSLVDNPLVNFDRDVYLHGKLGKALNIDQPKAKEALQKLGIEN</sequence>
<evidence type="ECO:0000313" key="2">
    <source>
        <dbReference type="Proteomes" id="UP000266861"/>
    </source>
</evidence>
<protein>
    <submittedName>
        <fullName evidence="1">Uncharacterized protein</fullName>
    </submittedName>
</protein>
<keyword evidence="2" id="KW-1185">Reference proteome</keyword>